<dbReference type="RefSeq" id="WP_069830842.1">
    <property type="nucleotide sequence ID" value="NZ_MDJD01000048.1"/>
</dbReference>
<name>A0A1E5T7J9_9FLAO</name>
<accession>A0A1E5T7J9</accession>
<dbReference type="AlphaFoldDB" id="A0A1E5T7J9"/>
<reference evidence="1 2" key="1">
    <citation type="submission" date="2016-05" db="EMBL/GenBank/DDBJ databases">
        <title>Draft Genome Sequence of Algibacter sp. Strain SK-16 Isolated from the Surface Water of Aburatsubo Inlet.</title>
        <authorList>
            <person name="Wong S.-K."/>
            <person name="Yoshizawa S."/>
            <person name="Nakajima Y."/>
            <person name="Ogura Y."/>
            <person name="Tetsuya H."/>
            <person name="Hamasaki K."/>
        </authorList>
    </citation>
    <scope>NUCLEOTIDE SEQUENCE [LARGE SCALE GENOMIC DNA]</scope>
    <source>
        <strain evidence="1 2">SK-16</strain>
    </source>
</reference>
<sequence>MKMSTIILLIICLVFSLVSKAQELEKETVISFKNVPLHVPLASQDFQTLSSVFGYRKHPILKKKGDYIRGST</sequence>
<dbReference type="EMBL" id="MDJD01000048">
    <property type="protein sequence ID" value="OEK07353.1"/>
    <property type="molecule type" value="Genomic_DNA"/>
</dbReference>
<organism evidence="1 2">
    <name type="scientific">Flavivirga aquatica</name>
    <dbReference type="NCBI Taxonomy" id="1849968"/>
    <lineage>
        <taxon>Bacteria</taxon>
        <taxon>Pseudomonadati</taxon>
        <taxon>Bacteroidota</taxon>
        <taxon>Flavobacteriia</taxon>
        <taxon>Flavobacteriales</taxon>
        <taxon>Flavobacteriaceae</taxon>
        <taxon>Flavivirga</taxon>
    </lineage>
</organism>
<gene>
    <name evidence="1" type="ORF">A8C32_18120</name>
</gene>
<comment type="caution">
    <text evidence="1">The sequence shown here is derived from an EMBL/GenBank/DDBJ whole genome shotgun (WGS) entry which is preliminary data.</text>
</comment>
<dbReference type="Proteomes" id="UP000095713">
    <property type="component" value="Unassembled WGS sequence"/>
</dbReference>
<evidence type="ECO:0000313" key="2">
    <source>
        <dbReference type="Proteomes" id="UP000095713"/>
    </source>
</evidence>
<proteinExistence type="predicted"/>
<dbReference type="OrthoDB" id="1522859at2"/>
<evidence type="ECO:0000313" key="1">
    <source>
        <dbReference type="EMBL" id="OEK07353.1"/>
    </source>
</evidence>
<protein>
    <submittedName>
        <fullName evidence="1">Uncharacterized protein</fullName>
    </submittedName>
</protein>
<keyword evidence="2" id="KW-1185">Reference proteome</keyword>